<proteinExistence type="predicted"/>
<protein>
    <submittedName>
        <fullName evidence="2">Uncharacterized protein</fullName>
    </submittedName>
</protein>
<organism evidence="2 3">
    <name type="scientific">Rhamnella rubrinervis</name>
    <dbReference type="NCBI Taxonomy" id="2594499"/>
    <lineage>
        <taxon>Eukaryota</taxon>
        <taxon>Viridiplantae</taxon>
        <taxon>Streptophyta</taxon>
        <taxon>Embryophyta</taxon>
        <taxon>Tracheophyta</taxon>
        <taxon>Spermatophyta</taxon>
        <taxon>Magnoliopsida</taxon>
        <taxon>eudicotyledons</taxon>
        <taxon>Gunneridae</taxon>
        <taxon>Pentapetalae</taxon>
        <taxon>rosids</taxon>
        <taxon>fabids</taxon>
        <taxon>Rosales</taxon>
        <taxon>Rhamnaceae</taxon>
        <taxon>rhamnoid group</taxon>
        <taxon>Rhamneae</taxon>
        <taxon>Rhamnella</taxon>
    </lineage>
</organism>
<reference evidence="2" key="1">
    <citation type="submission" date="2020-03" db="EMBL/GenBank/DDBJ databases">
        <title>A high-quality chromosome-level genome assembly of a woody plant with both climbing and erect habits, Rhamnella rubrinervis.</title>
        <authorList>
            <person name="Lu Z."/>
            <person name="Yang Y."/>
            <person name="Zhu X."/>
            <person name="Sun Y."/>
        </authorList>
    </citation>
    <scope>NUCLEOTIDE SEQUENCE</scope>
    <source>
        <strain evidence="2">BYM</strain>
        <tissue evidence="2">Leaf</tissue>
    </source>
</reference>
<feature type="compositionally biased region" description="Acidic residues" evidence="1">
    <location>
        <begin position="69"/>
        <end position="96"/>
    </location>
</feature>
<evidence type="ECO:0000256" key="1">
    <source>
        <dbReference type="SAM" id="MobiDB-lite"/>
    </source>
</evidence>
<gene>
    <name evidence="2" type="ORF">FNV43_RR11007</name>
</gene>
<dbReference type="Proteomes" id="UP000796880">
    <property type="component" value="Unassembled WGS sequence"/>
</dbReference>
<keyword evidence="3" id="KW-1185">Reference proteome</keyword>
<feature type="region of interest" description="Disordered" evidence="1">
    <location>
        <begin position="66"/>
        <end position="96"/>
    </location>
</feature>
<sequence>MVVPKNLYNIYGKDHVDNVIDLQIKPYSSQQLHEISLDQDHIANIESGVDGITIYAQVNGRGNNIMVEENGDDNSYETDEEDVNNDSESEEDVGDDYEIKSDEDEHYIVYFVRRSQNTYSQSKGQLRNTHLLGAPILENEQARMKP</sequence>
<dbReference type="EMBL" id="VOIH02000005">
    <property type="protein sequence ID" value="KAF3445830.1"/>
    <property type="molecule type" value="Genomic_DNA"/>
</dbReference>
<accession>A0A8K0H5G1</accession>
<name>A0A8K0H5G1_9ROSA</name>
<evidence type="ECO:0000313" key="2">
    <source>
        <dbReference type="EMBL" id="KAF3445830.1"/>
    </source>
</evidence>
<comment type="caution">
    <text evidence="2">The sequence shown here is derived from an EMBL/GenBank/DDBJ whole genome shotgun (WGS) entry which is preliminary data.</text>
</comment>
<dbReference type="AlphaFoldDB" id="A0A8K0H5G1"/>
<evidence type="ECO:0000313" key="3">
    <source>
        <dbReference type="Proteomes" id="UP000796880"/>
    </source>
</evidence>